<reference evidence="1" key="1">
    <citation type="journal article" date="2021" name="New Phytol.">
        <title>Evolutionary innovations through gain and loss of genes in the ectomycorrhizal Boletales.</title>
        <authorList>
            <person name="Wu G."/>
            <person name="Miyauchi S."/>
            <person name="Morin E."/>
            <person name="Kuo A."/>
            <person name="Drula E."/>
            <person name="Varga T."/>
            <person name="Kohler A."/>
            <person name="Feng B."/>
            <person name="Cao Y."/>
            <person name="Lipzen A."/>
            <person name="Daum C."/>
            <person name="Hundley H."/>
            <person name="Pangilinan J."/>
            <person name="Johnson J."/>
            <person name="Barry K."/>
            <person name="LaButti K."/>
            <person name="Ng V."/>
            <person name="Ahrendt S."/>
            <person name="Min B."/>
            <person name="Choi I.G."/>
            <person name="Park H."/>
            <person name="Plett J.M."/>
            <person name="Magnuson J."/>
            <person name="Spatafora J.W."/>
            <person name="Nagy L.G."/>
            <person name="Henrissat B."/>
            <person name="Grigoriev I.V."/>
            <person name="Yang Z.L."/>
            <person name="Xu J."/>
            <person name="Martin F.M."/>
        </authorList>
    </citation>
    <scope>NUCLEOTIDE SEQUENCE</scope>
    <source>
        <strain evidence="1">KUC20120723A-06</strain>
    </source>
</reference>
<gene>
    <name evidence="1" type="ORF">BV22DRAFT_1031290</name>
</gene>
<dbReference type="Proteomes" id="UP000790709">
    <property type="component" value="Unassembled WGS sequence"/>
</dbReference>
<proteinExistence type="predicted"/>
<evidence type="ECO:0000313" key="1">
    <source>
        <dbReference type="EMBL" id="KAH7927954.1"/>
    </source>
</evidence>
<sequence length="799" mass="88812">MQSDNYRPLVPIACRLVSYDQWFVTHLDDSWKVKQVKHWILSKCNLIQASDPPSQRPVSPITFASTIRTKSSLDSGDDGYYEDDEYDDDSDDFDEPSHRHYDLRRQNIYARQSAKLPHTSASGQPSTSRKEDAGSNSVADQYTLISFSTGAILEDDFALSWYNLRPYELLEIHRSGNVVSLPREILADYVQPYFEARVRALRAVWSPKSGRFETPPNDRTHSEVYSGKGKDRVAGRLDSFPSMPTPLQSEKKKRRAKVEWRDRRVVINQGTLTLCKNQGGAPMHHFSLPSLVALRGAESLERACSIIAEQRVVCIKFWTPAQRASPVAASPPPSIPSSPVAESWVADMHSEDQDGLPQTLESTKAQMEPQGQTDQTNSQTRPYTGDYRPEDICRGEGEWLVLDMLDDHAFSSILRILHRYAQPPISSSFLPSSSIVAMANYWNNVSSPAITPFVYSSPYDSLPYPEWRINAVEAARKAGMGDVGKPMAWVLWTEKGLGDSLLGNIRRQRQTFTQEMQYKSNSLATSLCSDDESDTDGESEMEWEGWMRDLERQSRTKLPGRTSRSPLGSRQGLSVSHSSSPLPSPPLSDSSSPGRPRNRTPSLTLPRSSTTGSISYPTSPPYPSIDTLMRNPPSREEFSRVSNDFPRAPDRMKTTTTSTVTVGSAPARRRSSTLTPGIVAKLIKDKEKPDRAPHSPNGSSSSGGRVLHNPVTPRAAQKDLVRHARSGSNLRMSSPPPQRDGPQSSIPLPPNDGERSNAGGPSGKKRNDGGRRIMREMSMRAEKLVRGLDSAIDFVDSNP</sequence>
<organism evidence="1 2">
    <name type="scientific">Leucogyrophana mollusca</name>
    <dbReference type="NCBI Taxonomy" id="85980"/>
    <lineage>
        <taxon>Eukaryota</taxon>
        <taxon>Fungi</taxon>
        <taxon>Dikarya</taxon>
        <taxon>Basidiomycota</taxon>
        <taxon>Agaricomycotina</taxon>
        <taxon>Agaricomycetes</taxon>
        <taxon>Agaricomycetidae</taxon>
        <taxon>Boletales</taxon>
        <taxon>Boletales incertae sedis</taxon>
        <taxon>Leucogyrophana</taxon>
    </lineage>
</organism>
<evidence type="ECO:0000313" key="2">
    <source>
        <dbReference type="Proteomes" id="UP000790709"/>
    </source>
</evidence>
<comment type="caution">
    <text evidence="1">The sequence shown here is derived from an EMBL/GenBank/DDBJ whole genome shotgun (WGS) entry which is preliminary data.</text>
</comment>
<dbReference type="EMBL" id="MU266359">
    <property type="protein sequence ID" value="KAH7927954.1"/>
    <property type="molecule type" value="Genomic_DNA"/>
</dbReference>
<keyword evidence="2" id="KW-1185">Reference proteome</keyword>
<accession>A0ACB8BQL8</accession>
<protein>
    <submittedName>
        <fullName evidence="1">Uncharacterized protein</fullName>
    </submittedName>
</protein>
<name>A0ACB8BQL8_9AGAM</name>